<comment type="caution">
    <text evidence="1">The sequence shown here is derived from an EMBL/GenBank/DDBJ whole genome shotgun (WGS) entry which is preliminary data.</text>
</comment>
<protein>
    <submittedName>
        <fullName evidence="1">9357_t:CDS:1</fullName>
    </submittedName>
</protein>
<dbReference type="AlphaFoldDB" id="A0A9W4SER5"/>
<proteinExistence type="predicted"/>
<dbReference type="Proteomes" id="UP001153678">
    <property type="component" value="Unassembled WGS sequence"/>
</dbReference>
<evidence type="ECO:0000313" key="2">
    <source>
        <dbReference type="Proteomes" id="UP001153678"/>
    </source>
</evidence>
<dbReference type="EMBL" id="CAMKVN010000254">
    <property type="protein sequence ID" value="CAI2165855.1"/>
    <property type="molecule type" value="Genomic_DNA"/>
</dbReference>
<reference evidence="1" key="1">
    <citation type="submission" date="2022-08" db="EMBL/GenBank/DDBJ databases">
        <authorList>
            <person name="Kallberg Y."/>
            <person name="Tangrot J."/>
            <person name="Rosling A."/>
        </authorList>
    </citation>
    <scope>NUCLEOTIDE SEQUENCE</scope>
    <source>
        <strain evidence="1">Wild A</strain>
    </source>
</reference>
<organism evidence="1 2">
    <name type="scientific">Funneliformis geosporum</name>
    <dbReference type="NCBI Taxonomy" id="1117311"/>
    <lineage>
        <taxon>Eukaryota</taxon>
        <taxon>Fungi</taxon>
        <taxon>Fungi incertae sedis</taxon>
        <taxon>Mucoromycota</taxon>
        <taxon>Glomeromycotina</taxon>
        <taxon>Glomeromycetes</taxon>
        <taxon>Glomerales</taxon>
        <taxon>Glomeraceae</taxon>
        <taxon>Funneliformis</taxon>
    </lineage>
</organism>
<accession>A0A9W4SER5</accession>
<keyword evidence="2" id="KW-1185">Reference proteome</keyword>
<sequence length="57" mass="6441">MSKIPGTWLAIFVQYINTSTEFKVLTSIVRSTKDTKACINKILPYEEKGMTNQICQG</sequence>
<gene>
    <name evidence="1" type="ORF">FWILDA_LOCUS2277</name>
</gene>
<name>A0A9W4SER5_9GLOM</name>
<evidence type="ECO:0000313" key="1">
    <source>
        <dbReference type="EMBL" id="CAI2165855.1"/>
    </source>
</evidence>